<evidence type="ECO:0000256" key="3">
    <source>
        <dbReference type="ARBA" id="ARBA00023157"/>
    </source>
</evidence>
<accession>A0A2T2NCP9</accession>
<dbReference type="Proteomes" id="UP000240883">
    <property type="component" value="Unassembled WGS sequence"/>
</dbReference>
<feature type="binding site" evidence="5">
    <location>
        <position position="283"/>
    </location>
    <ligand>
        <name>Ca(2+)</name>
        <dbReference type="ChEBI" id="CHEBI:29108"/>
        <label>1</label>
        <note>catalytic</note>
    </ligand>
</feature>
<feature type="binding site" evidence="5">
    <location>
        <position position="175"/>
    </location>
    <ligand>
        <name>Ca(2+)</name>
        <dbReference type="ChEBI" id="CHEBI:29108"/>
        <label>1</label>
        <note>catalytic</note>
    </ligand>
</feature>
<comment type="similarity">
    <text evidence="1">Belongs to the paraoxonase family.</text>
</comment>
<dbReference type="OrthoDB" id="5307922at2759"/>
<evidence type="ECO:0000313" key="8">
    <source>
        <dbReference type="Proteomes" id="UP000240883"/>
    </source>
</evidence>
<dbReference type="EMBL" id="KZ678140">
    <property type="protein sequence ID" value="PSN63221.1"/>
    <property type="molecule type" value="Genomic_DNA"/>
</dbReference>
<feature type="glycosylation site" description="N-linked (GlcNAc...) asparagine" evidence="6">
    <location>
        <position position="283"/>
    </location>
</feature>
<dbReference type="Gene3D" id="2.120.10.30">
    <property type="entry name" value="TolB, C-terminal domain"/>
    <property type="match status" value="1"/>
</dbReference>
<keyword evidence="2" id="KW-0378">Hydrolase</keyword>
<sequence>MARVSLYLVLAAIVAPFLYDRYLNLAAMIGNRPDAFQNVHNVKSKEIKFRDRLKNCEDVLLVESQGKALLSCDAGRDRWNTVMGVFRRDLGHQSGHLWIYDYVSPEGSLTPLTLENYPGTELHPLGIEVDPSTNTLWVVNHAAPSPTLELFSLNLPLSSAAHIKTLSHPLLHAPNSIHAAGNGRLYVTNDHFFRAARYPLLSKVETWSGLPGGTVVYVDASDLENVSVRQVARVPFANGVAAVNASTLVVASSSRPGIYFFGVREDGGLEGRGHVRTPAAVDNLSVDGHGKVLVAGHPFAPGLFVTAKGRPGCMEGSEEEESVEACKCEAPSWAAEWSEEGGLREIYKDNGTEFCSSSTVVRDVERGVGMVSGLYDRGILVFKE</sequence>
<keyword evidence="3" id="KW-1015">Disulfide bond</keyword>
<keyword evidence="5" id="KW-0106">Calcium</keyword>
<organism evidence="7 8">
    <name type="scientific">Corynespora cassiicola Philippines</name>
    <dbReference type="NCBI Taxonomy" id="1448308"/>
    <lineage>
        <taxon>Eukaryota</taxon>
        <taxon>Fungi</taxon>
        <taxon>Dikarya</taxon>
        <taxon>Ascomycota</taxon>
        <taxon>Pezizomycotina</taxon>
        <taxon>Dothideomycetes</taxon>
        <taxon>Pleosporomycetidae</taxon>
        <taxon>Pleosporales</taxon>
        <taxon>Corynesporascaceae</taxon>
        <taxon>Corynespora</taxon>
    </lineage>
</organism>
<dbReference type="Pfam" id="PF01731">
    <property type="entry name" value="Arylesterase"/>
    <property type="match status" value="1"/>
</dbReference>
<dbReference type="GO" id="GO:0004064">
    <property type="term" value="F:arylesterase activity"/>
    <property type="evidence" value="ECO:0007669"/>
    <property type="project" value="InterPro"/>
</dbReference>
<feature type="binding site" evidence="5">
    <location>
        <position position="282"/>
    </location>
    <ligand>
        <name>Ca(2+)</name>
        <dbReference type="ChEBI" id="CHEBI:29108"/>
        <label>1</label>
        <note>catalytic</note>
    </ligand>
</feature>
<keyword evidence="4 6" id="KW-0325">Glycoprotein</keyword>
<evidence type="ECO:0000256" key="6">
    <source>
        <dbReference type="PIRSR" id="PIRSR602640-4"/>
    </source>
</evidence>
<keyword evidence="8" id="KW-1185">Reference proteome</keyword>
<feature type="glycosylation site" description="N-linked (GlcNAc...) asparagine" evidence="6">
    <location>
        <position position="350"/>
    </location>
</feature>
<reference evidence="7 8" key="1">
    <citation type="journal article" date="2018" name="Front. Microbiol.">
        <title>Genome-Wide Analysis of Corynespora cassiicola Leaf Fall Disease Putative Effectors.</title>
        <authorList>
            <person name="Lopez D."/>
            <person name="Ribeiro S."/>
            <person name="Label P."/>
            <person name="Fumanal B."/>
            <person name="Venisse J.S."/>
            <person name="Kohler A."/>
            <person name="de Oliveira R.R."/>
            <person name="Labutti K."/>
            <person name="Lipzen A."/>
            <person name="Lail K."/>
            <person name="Bauer D."/>
            <person name="Ohm R.A."/>
            <person name="Barry K.W."/>
            <person name="Spatafora J."/>
            <person name="Grigoriev I.V."/>
            <person name="Martin F.M."/>
            <person name="Pujade-Renaud V."/>
        </authorList>
    </citation>
    <scope>NUCLEOTIDE SEQUENCE [LARGE SCALE GENOMIC DNA]</scope>
    <source>
        <strain evidence="7 8">Philippines</strain>
    </source>
</reference>
<evidence type="ECO:0000256" key="2">
    <source>
        <dbReference type="ARBA" id="ARBA00022801"/>
    </source>
</evidence>
<dbReference type="SUPFAM" id="SSF63829">
    <property type="entry name" value="Calcium-dependent phosphotriesterase"/>
    <property type="match status" value="1"/>
</dbReference>
<dbReference type="AlphaFoldDB" id="A0A2T2NCP9"/>
<dbReference type="PANTHER" id="PTHR11799">
    <property type="entry name" value="PARAOXONASE"/>
    <property type="match status" value="1"/>
</dbReference>
<evidence type="ECO:0000256" key="5">
    <source>
        <dbReference type="PIRSR" id="PIRSR602640-2"/>
    </source>
</evidence>
<feature type="binding site" evidence="5">
    <location>
        <position position="238"/>
    </location>
    <ligand>
        <name>Ca(2+)</name>
        <dbReference type="ChEBI" id="CHEBI:29108"/>
        <label>1</label>
        <note>catalytic</note>
    </ligand>
</feature>
<dbReference type="GO" id="GO:0046872">
    <property type="term" value="F:metal ion binding"/>
    <property type="evidence" value="ECO:0007669"/>
    <property type="project" value="UniProtKB-KW"/>
</dbReference>
<evidence type="ECO:0000256" key="1">
    <source>
        <dbReference type="ARBA" id="ARBA00008595"/>
    </source>
</evidence>
<evidence type="ECO:0000313" key="7">
    <source>
        <dbReference type="EMBL" id="PSN63221.1"/>
    </source>
</evidence>
<dbReference type="PANTHER" id="PTHR11799:SF30">
    <property type="entry name" value="SERUM PARAOXONASE_ARYLESTERASE 2"/>
    <property type="match status" value="1"/>
</dbReference>
<comment type="PTM">
    <text evidence="6">Glycosylated.</text>
</comment>
<gene>
    <name evidence="7" type="ORF">BS50DRAFT_559136</name>
</gene>
<feature type="binding site" evidence="5">
    <location>
        <position position="58"/>
    </location>
    <ligand>
        <name>Ca(2+)</name>
        <dbReference type="ChEBI" id="CHEBI:29108"/>
        <label>1</label>
        <note>catalytic</note>
    </ligand>
</feature>
<evidence type="ECO:0000256" key="4">
    <source>
        <dbReference type="ARBA" id="ARBA00023180"/>
    </source>
</evidence>
<dbReference type="InterPro" id="IPR002640">
    <property type="entry name" value="Arylesterase"/>
</dbReference>
<comment type="cofactor">
    <cofactor evidence="5">
        <name>Ca(2+)</name>
        <dbReference type="ChEBI" id="CHEBI:29108"/>
    </cofactor>
    <text evidence="5">Binds 2 calcium ions per subunit.</text>
</comment>
<name>A0A2T2NCP9_CORCC</name>
<dbReference type="InterPro" id="IPR011042">
    <property type="entry name" value="6-blade_b-propeller_TolB-like"/>
</dbReference>
<feature type="binding site" evidence="5">
    <location>
        <position position="127"/>
    </location>
    <ligand>
        <name>Ca(2+)</name>
        <dbReference type="ChEBI" id="CHEBI:29108"/>
        <label>1</label>
        <note>catalytic</note>
    </ligand>
</feature>
<protein>
    <submittedName>
        <fullName evidence="7">Calcium-dependent phosphotriesterase</fullName>
    </submittedName>
</protein>
<proteinExistence type="inferred from homology"/>
<dbReference type="InterPro" id="IPR051288">
    <property type="entry name" value="Serum_paraoxonase/arylesterase"/>
</dbReference>
<keyword evidence="5" id="KW-0479">Metal-binding</keyword>